<dbReference type="SUPFAM" id="SSF57184">
    <property type="entry name" value="Growth factor receptor domain"/>
    <property type="match status" value="2"/>
</dbReference>
<dbReference type="Proteomes" id="UP000018208">
    <property type="component" value="Unassembled WGS sequence"/>
</dbReference>
<keyword evidence="1" id="KW-0812">Transmembrane</keyword>
<accession>V6LNX9</accession>
<dbReference type="VEuPathDB" id="GiardiaDB:SS50377_21439"/>
<evidence type="ECO:0000313" key="4">
    <source>
        <dbReference type="Proteomes" id="UP000018208"/>
    </source>
</evidence>
<gene>
    <name evidence="2" type="ORF">SS50377_18002</name>
    <name evidence="3" type="ORF">SS50377_21439</name>
</gene>
<feature type="transmembrane region" description="Helical" evidence="1">
    <location>
        <begin position="214"/>
        <end position="236"/>
    </location>
</feature>
<evidence type="ECO:0000313" key="2">
    <source>
        <dbReference type="EMBL" id="EST42439.1"/>
    </source>
</evidence>
<dbReference type="Gene3D" id="2.10.220.10">
    <property type="entry name" value="Hormone Receptor, Insulin-like Growth Factor Receptor 1, Chain A, domain 2"/>
    <property type="match status" value="1"/>
</dbReference>
<protein>
    <submittedName>
        <fullName evidence="2">Cysteine-rich membrane protein 2</fullName>
    </submittedName>
</protein>
<name>V6LNX9_9EUKA</name>
<dbReference type="EMBL" id="AUWU02000002">
    <property type="protein sequence ID" value="KAH0575905.1"/>
    <property type="molecule type" value="Genomic_DNA"/>
</dbReference>
<reference evidence="3" key="2">
    <citation type="submission" date="2020-12" db="EMBL/GenBank/DDBJ databases">
        <title>New Spironucleus salmonicida genome in near-complete chromosomes.</title>
        <authorList>
            <person name="Xu F."/>
            <person name="Kurt Z."/>
            <person name="Jimenez-Gonzalez A."/>
            <person name="Astvaldsson A."/>
            <person name="Andersson J.O."/>
            <person name="Svard S.G."/>
        </authorList>
    </citation>
    <scope>NUCLEOTIDE SEQUENCE</scope>
    <source>
        <strain evidence="3">ATCC 50377</strain>
    </source>
</reference>
<keyword evidence="1" id="KW-0472">Membrane</keyword>
<evidence type="ECO:0000256" key="1">
    <source>
        <dbReference type="SAM" id="Phobius"/>
    </source>
</evidence>
<dbReference type="InterPro" id="IPR053215">
    <property type="entry name" value="TKL_Ser/Thr_kinase"/>
</dbReference>
<keyword evidence="4" id="KW-1185">Reference proteome</keyword>
<organism evidence="2">
    <name type="scientific">Spironucleus salmonicida</name>
    <dbReference type="NCBI Taxonomy" id="348837"/>
    <lineage>
        <taxon>Eukaryota</taxon>
        <taxon>Metamonada</taxon>
        <taxon>Diplomonadida</taxon>
        <taxon>Hexamitidae</taxon>
        <taxon>Hexamitinae</taxon>
        <taxon>Spironucleus</taxon>
    </lineage>
</organism>
<dbReference type="InterPro" id="IPR009030">
    <property type="entry name" value="Growth_fac_rcpt_cys_sf"/>
</dbReference>
<dbReference type="PANTHER" id="PTHR45756">
    <property type="entry name" value="PALMITOYLTRANSFERASE"/>
    <property type="match status" value="1"/>
</dbReference>
<dbReference type="PANTHER" id="PTHR45756:SF1">
    <property type="entry name" value="PROTEIN KINASE DOMAIN CONTAINING PROTEIN"/>
    <property type="match status" value="1"/>
</dbReference>
<evidence type="ECO:0000313" key="3">
    <source>
        <dbReference type="EMBL" id="KAH0575905.1"/>
    </source>
</evidence>
<proteinExistence type="predicted"/>
<keyword evidence="1" id="KW-1133">Transmembrane helix</keyword>
<dbReference type="AlphaFoldDB" id="V6LNX9"/>
<reference evidence="2 3" key="1">
    <citation type="journal article" date="2014" name="PLoS Genet.">
        <title>The Genome of Spironucleus salmonicida Highlights a Fish Pathogen Adapted to Fluctuating Environments.</title>
        <authorList>
            <person name="Xu F."/>
            <person name="Jerlstrom-Hultqvist J."/>
            <person name="Einarsson E."/>
            <person name="Astvaldsson A."/>
            <person name="Svard S.G."/>
            <person name="Andersson J.O."/>
        </authorList>
    </citation>
    <scope>NUCLEOTIDE SEQUENCE</scope>
    <source>
        <strain evidence="3">ATCC 50377</strain>
    </source>
</reference>
<sequence>MSNKCTSTDKTTCSNGFFCPAHVPEEETACTSCTGNTTEKCQCGTSVNCATCDSSDSSKCNTCTAGFAKSSSGVCDLCLNGYFYLNNTCAKCSSSCKTCMNIAETCTSCNDNFTMSVNQTCEANCFEDLPDGNACISQMVEVCGNTSQITSCKCQTAFNCFECDNEDTTKCKSCMKGFKFEDGLCTSCDDGYDSLGKFCFAYEENSSRNLSGGAVVGIVIAVMVVVGGVAGGVFWFMKKSKVNQEIEKQNFSRE</sequence>
<dbReference type="EMBL" id="KI546160">
    <property type="protein sequence ID" value="EST42439.1"/>
    <property type="molecule type" value="Genomic_DNA"/>
</dbReference>